<keyword evidence="2" id="KW-0645">Protease</keyword>
<dbReference type="OrthoDB" id="9807055at2"/>
<comment type="caution">
    <text evidence="7">The sequence shown here is derived from an EMBL/GenBank/DDBJ whole genome shotgun (WGS) entry which is preliminary data.</text>
</comment>
<proteinExistence type="inferred from homology"/>
<dbReference type="PANTHER" id="PTHR47053:SF1">
    <property type="entry name" value="MUREIN DD-ENDOPEPTIDASE MEPH-RELATED"/>
    <property type="match status" value="1"/>
</dbReference>
<dbReference type="GO" id="GO:0008234">
    <property type="term" value="F:cysteine-type peptidase activity"/>
    <property type="evidence" value="ECO:0007669"/>
    <property type="project" value="UniProtKB-KW"/>
</dbReference>
<evidence type="ECO:0000313" key="8">
    <source>
        <dbReference type="Proteomes" id="UP000216035"/>
    </source>
</evidence>
<dbReference type="Gene3D" id="3.90.1720.10">
    <property type="entry name" value="endopeptidase domain like (from Nostoc punctiforme)"/>
    <property type="match status" value="1"/>
</dbReference>
<evidence type="ECO:0000256" key="4">
    <source>
        <dbReference type="ARBA" id="ARBA00022807"/>
    </source>
</evidence>
<name>A0A255ZLD0_9FLAO</name>
<dbReference type="PANTHER" id="PTHR47053">
    <property type="entry name" value="MUREIN DD-ENDOPEPTIDASE MEPH-RELATED"/>
    <property type="match status" value="1"/>
</dbReference>
<evidence type="ECO:0000256" key="3">
    <source>
        <dbReference type="ARBA" id="ARBA00022801"/>
    </source>
</evidence>
<dbReference type="PROSITE" id="PS51935">
    <property type="entry name" value="NLPC_P60"/>
    <property type="match status" value="1"/>
</dbReference>
<keyword evidence="4" id="KW-0788">Thiol protease</keyword>
<dbReference type="Pfam" id="PF00877">
    <property type="entry name" value="NLPC_P60"/>
    <property type="match status" value="1"/>
</dbReference>
<evidence type="ECO:0000259" key="6">
    <source>
        <dbReference type="PROSITE" id="PS51935"/>
    </source>
</evidence>
<dbReference type="EMBL" id="NOXX01000215">
    <property type="protein sequence ID" value="OYQ42308.1"/>
    <property type="molecule type" value="Genomic_DNA"/>
</dbReference>
<evidence type="ECO:0000313" key="7">
    <source>
        <dbReference type="EMBL" id="OYQ42308.1"/>
    </source>
</evidence>
<dbReference type="GO" id="GO:0006508">
    <property type="term" value="P:proteolysis"/>
    <property type="evidence" value="ECO:0007669"/>
    <property type="project" value="UniProtKB-KW"/>
</dbReference>
<reference evidence="7 8" key="1">
    <citation type="submission" date="2017-07" db="EMBL/GenBank/DDBJ databases">
        <title>Flavobacterium cyanobacteriorum sp. nov., isolated from cyanobacterial aggregates in a eutrophic lake.</title>
        <authorList>
            <person name="Cai H."/>
        </authorList>
    </citation>
    <scope>NUCLEOTIDE SEQUENCE [LARGE SCALE GENOMIC DNA]</scope>
    <source>
        <strain evidence="7 8">TH167</strain>
    </source>
</reference>
<protein>
    <recommendedName>
        <fullName evidence="6">NlpC/P60 domain-containing protein</fullName>
    </recommendedName>
</protein>
<keyword evidence="3" id="KW-0378">Hydrolase</keyword>
<dbReference type="RefSeq" id="WP_094487104.1">
    <property type="nucleotide sequence ID" value="NZ_NOXX01000215.1"/>
</dbReference>
<gene>
    <name evidence="7" type="ORF">CHX27_12465</name>
</gene>
<accession>A0A255ZLD0</accession>
<feature type="region of interest" description="Disordered" evidence="5">
    <location>
        <begin position="30"/>
        <end position="97"/>
    </location>
</feature>
<dbReference type="InterPro" id="IPR051202">
    <property type="entry name" value="Peptidase_C40"/>
</dbReference>
<feature type="domain" description="NlpC/P60" evidence="6">
    <location>
        <begin position="110"/>
        <end position="236"/>
    </location>
</feature>
<comment type="similarity">
    <text evidence="1">Belongs to the peptidase C40 family.</text>
</comment>
<dbReference type="InterPro" id="IPR038765">
    <property type="entry name" value="Papain-like_cys_pep_sf"/>
</dbReference>
<organism evidence="7 8">
    <name type="scientific">Flavobacterium aurantiibacter</name>
    <dbReference type="NCBI Taxonomy" id="2023067"/>
    <lineage>
        <taxon>Bacteria</taxon>
        <taxon>Pseudomonadati</taxon>
        <taxon>Bacteroidota</taxon>
        <taxon>Flavobacteriia</taxon>
        <taxon>Flavobacteriales</taxon>
        <taxon>Flavobacteriaceae</taxon>
        <taxon>Flavobacterium</taxon>
    </lineage>
</organism>
<feature type="compositionally biased region" description="Low complexity" evidence="5">
    <location>
        <begin position="40"/>
        <end position="68"/>
    </location>
</feature>
<dbReference type="SUPFAM" id="SSF54001">
    <property type="entry name" value="Cysteine proteinases"/>
    <property type="match status" value="1"/>
</dbReference>
<dbReference type="Proteomes" id="UP000216035">
    <property type="component" value="Unassembled WGS sequence"/>
</dbReference>
<dbReference type="AlphaFoldDB" id="A0A255ZLD0"/>
<sequence>MTRLRFFFLISFLMFTFVGSSQIITSKKQAMKKGVYQPRTETTSTASTKTASEMAAAPKVPAATKLAPAPKPTPKPEVAVAKPKPQTKPSKKNIINEEPDSDLVFPSFTNYLGNQMINNAMGFLGVRYRGGGTTPAGMDCSGMVTAVLNIFDIKMPRSSHEMAQVGEKVDLADVQAGDLIFFKTNGRSVINHVGMVVEIIGDEIKFIHSSTNKGVIISSTKEPYYKRSFVQINRIPNKA</sequence>
<evidence type="ECO:0000256" key="2">
    <source>
        <dbReference type="ARBA" id="ARBA00022670"/>
    </source>
</evidence>
<keyword evidence="8" id="KW-1185">Reference proteome</keyword>
<evidence type="ECO:0000256" key="5">
    <source>
        <dbReference type="SAM" id="MobiDB-lite"/>
    </source>
</evidence>
<evidence type="ECO:0000256" key="1">
    <source>
        <dbReference type="ARBA" id="ARBA00007074"/>
    </source>
</evidence>
<dbReference type="InterPro" id="IPR000064">
    <property type="entry name" value="NLP_P60_dom"/>
</dbReference>